<protein>
    <recommendedName>
        <fullName evidence="1">VQ domain-containing protein</fullName>
    </recommendedName>
</protein>
<feature type="domain" description="VQ" evidence="1">
    <location>
        <begin position="34"/>
        <end position="60"/>
    </location>
</feature>
<dbReference type="PANTHER" id="PTHR33624">
    <property type="entry name" value="SIGMA FACTOR BINDING PROTEIN 1, CHLOROPLASTIC"/>
    <property type="match status" value="1"/>
</dbReference>
<organism evidence="2 3">
    <name type="scientific">Turnera subulata</name>
    <dbReference type="NCBI Taxonomy" id="218843"/>
    <lineage>
        <taxon>Eukaryota</taxon>
        <taxon>Viridiplantae</taxon>
        <taxon>Streptophyta</taxon>
        <taxon>Embryophyta</taxon>
        <taxon>Tracheophyta</taxon>
        <taxon>Spermatophyta</taxon>
        <taxon>Magnoliopsida</taxon>
        <taxon>eudicotyledons</taxon>
        <taxon>Gunneridae</taxon>
        <taxon>Pentapetalae</taxon>
        <taxon>rosids</taxon>
        <taxon>fabids</taxon>
        <taxon>Malpighiales</taxon>
        <taxon>Passifloraceae</taxon>
        <taxon>Turnera</taxon>
    </lineage>
</organism>
<dbReference type="OrthoDB" id="1929840at2759"/>
<dbReference type="EMBL" id="JAKUCV010001646">
    <property type="protein sequence ID" value="KAJ4845532.1"/>
    <property type="molecule type" value="Genomic_DNA"/>
</dbReference>
<evidence type="ECO:0000313" key="3">
    <source>
        <dbReference type="Proteomes" id="UP001141552"/>
    </source>
</evidence>
<reference evidence="2" key="1">
    <citation type="submission" date="2022-02" db="EMBL/GenBank/DDBJ databases">
        <authorList>
            <person name="Henning P.M."/>
            <person name="McCubbin A.G."/>
            <person name="Shore J.S."/>
        </authorList>
    </citation>
    <scope>NUCLEOTIDE SEQUENCE</scope>
    <source>
        <strain evidence="2">F60SS</strain>
        <tissue evidence="2">Leaves</tissue>
    </source>
</reference>
<dbReference type="AlphaFoldDB" id="A0A9Q0G954"/>
<dbReference type="PANTHER" id="PTHR33624:SF17">
    <property type="entry name" value="OS07G0687400 PROTEIN"/>
    <property type="match status" value="1"/>
</dbReference>
<evidence type="ECO:0000259" key="1">
    <source>
        <dbReference type="Pfam" id="PF05678"/>
    </source>
</evidence>
<evidence type="ECO:0000313" key="2">
    <source>
        <dbReference type="EMBL" id="KAJ4845532.1"/>
    </source>
</evidence>
<comment type="caution">
    <text evidence="2">The sequence shown here is derived from an EMBL/GenBank/DDBJ whole genome shotgun (WGS) entry which is preliminary data.</text>
</comment>
<reference evidence="2" key="2">
    <citation type="journal article" date="2023" name="Plants (Basel)">
        <title>Annotation of the Turnera subulata (Passifloraceae) Draft Genome Reveals the S-Locus Evolved after the Divergence of Turneroideae from Passifloroideae in a Stepwise Manner.</title>
        <authorList>
            <person name="Henning P.M."/>
            <person name="Roalson E.H."/>
            <person name="Mir W."/>
            <person name="McCubbin A.G."/>
            <person name="Shore J.S."/>
        </authorList>
    </citation>
    <scope>NUCLEOTIDE SEQUENCE</scope>
    <source>
        <tissue evidence="2">Leaves</tissue>
    </source>
</reference>
<dbReference type="Proteomes" id="UP001141552">
    <property type="component" value="Unassembled WGS sequence"/>
</dbReference>
<gene>
    <name evidence="2" type="ORF">Tsubulata_015618</name>
</gene>
<keyword evidence="3" id="KW-1185">Reference proteome</keyword>
<name>A0A9Q0G954_9ROSI</name>
<sequence>MAKLTDQILYPHHQRLKSQKTTRHKKKPLKITYISSPRMVKVCNAMEFRAIVQELTGKNSKIMDPCADDTYLTSNIEESTGTDHQACNHEAPPLEMNIESVDGAFLDNACSSSPEMDDGSFWRDFTESLVGVRQSSFIFV</sequence>
<accession>A0A9Q0G954</accession>
<dbReference type="Pfam" id="PF05678">
    <property type="entry name" value="VQ"/>
    <property type="match status" value="1"/>
</dbReference>
<dbReference type="InterPro" id="IPR039335">
    <property type="entry name" value="SIB1/2"/>
</dbReference>
<proteinExistence type="predicted"/>
<dbReference type="InterPro" id="IPR008889">
    <property type="entry name" value="VQ"/>
</dbReference>